<organism evidence="1">
    <name type="scientific">anaerobic digester metagenome</name>
    <dbReference type="NCBI Taxonomy" id="1263854"/>
    <lineage>
        <taxon>unclassified sequences</taxon>
        <taxon>metagenomes</taxon>
        <taxon>ecological metagenomes</taxon>
    </lineage>
</organism>
<dbReference type="EMBL" id="CAADRM010000013">
    <property type="protein sequence ID" value="VFU11555.1"/>
    <property type="molecule type" value="Genomic_DNA"/>
</dbReference>
<accession>A0A485LUC5</accession>
<dbReference type="AlphaFoldDB" id="A0A485LUC5"/>
<protein>
    <submittedName>
        <fullName evidence="1">Uncharacterized protein</fullName>
    </submittedName>
</protein>
<gene>
    <name evidence="1" type="ORF">SCFA_110018</name>
</gene>
<sequence length="61" mass="7103">MTTTRSSRPIAAETRMAGEKNEWVSQRTARLVKHLVWCDRIRFDDKRLTLFSLIDKPAVSL</sequence>
<reference evidence="1" key="1">
    <citation type="submission" date="2019-03" db="EMBL/GenBank/DDBJ databases">
        <authorList>
            <person name="Hao L."/>
        </authorList>
    </citation>
    <scope>NUCLEOTIDE SEQUENCE</scope>
</reference>
<proteinExistence type="predicted"/>
<evidence type="ECO:0000313" key="1">
    <source>
        <dbReference type="EMBL" id="VFU11555.1"/>
    </source>
</evidence>
<name>A0A485LUC5_9ZZZZ</name>